<dbReference type="InterPro" id="IPR041879">
    <property type="entry name" value="YvgL-like_PBP2"/>
</dbReference>
<dbReference type="InterPro" id="IPR005950">
    <property type="entry name" value="ModA"/>
</dbReference>
<gene>
    <name evidence="8" type="ORF">AJ85_10220</name>
    <name evidence="7" type="ORF">BALCAV_0205870</name>
</gene>
<feature type="signal peptide" evidence="6">
    <location>
        <begin position="1"/>
        <end position="19"/>
    </location>
</feature>
<evidence type="ECO:0000256" key="6">
    <source>
        <dbReference type="SAM" id="SignalP"/>
    </source>
</evidence>
<dbReference type="eggNOG" id="COG0725">
    <property type="taxonomic scope" value="Bacteria"/>
</dbReference>
<evidence type="ECO:0000313" key="8">
    <source>
        <dbReference type="EMBL" id="THG90541.1"/>
    </source>
</evidence>
<comment type="caution">
    <text evidence="7">The sequence shown here is derived from an EMBL/GenBank/DDBJ whole genome shotgun (WGS) entry which is preliminary data.</text>
</comment>
<dbReference type="Pfam" id="PF13531">
    <property type="entry name" value="SBP_bac_11"/>
    <property type="match status" value="1"/>
</dbReference>
<dbReference type="AlphaFoldDB" id="A0A094YXB2"/>
<proteinExistence type="inferred from homology"/>
<feature type="chain" id="PRO_5038290331" evidence="6">
    <location>
        <begin position="20"/>
        <end position="260"/>
    </location>
</feature>
<dbReference type="GO" id="GO:0015689">
    <property type="term" value="P:molybdate ion transport"/>
    <property type="evidence" value="ECO:0007669"/>
    <property type="project" value="InterPro"/>
</dbReference>
<keyword evidence="4 6" id="KW-0732">Signal</keyword>
<dbReference type="EMBL" id="ALPT02000014">
    <property type="protein sequence ID" value="KGA98167.1"/>
    <property type="molecule type" value="Genomic_DNA"/>
</dbReference>
<dbReference type="RefSeq" id="WP_003324743.1">
    <property type="nucleotide sequence ID" value="NZ_ALPT02000014.1"/>
</dbReference>
<evidence type="ECO:0000313" key="10">
    <source>
        <dbReference type="Proteomes" id="UP000297014"/>
    </source>
</evidence>
<dbReference type="GO" id="GO:0030973">
    <property type="term" value="F:molybdate ion binding"/>
    <property type="evidence" value="ECO:0007669"/>
    <property type="project" value="UniProtKB-ARBA"/>
</dbReference>
<dbReference type="Proteomes" id="UP000297014">
    <property type="component" value="Unassembled WGS sequence"/>
</dbReference>
<dbReference type="OrthoDB" id="9785015at2"/>
<feature type="binding site" evidence="5">
    <location>
        <position position="41"/>
    </location>
    <ligand>
        <name>molybdate</name>
        <dbReference type="ChEBI" id="CHEBI:36264"/>
    </ligand>
</feature>
<evidence type="ECO:0000256" key="1">
    <source>
        <dbReference type="ARBA" id="ARBA00009175"/>
    </source>
</evidence>
<dbReference type="CDD" id="cd13537">
    <property type="entry name" value="PBP2_YvgL_like"/>
    <property type="match status" value="1"/>
</dbReference>
<dbReference type="InterPro" id="IPR050682">
    <property type="entry name" value="ModA/WtpA"/>
</dbReference>
<evidence type="ECO:0000256" key="4">
    <source>
        <dbReference type="ARBA" id="ARBA00022729"/>
    </source>
</evidence>
<protein>
    <submittedName>
        <fullName evidence="7">Molybdenum ABC transporter substrate-binding protein</fullName>
    </submittedName>
</protein>
<feature type="binding site" evidence="5">
    <location>
        <position position="149"/>
    </location>
    <ligand>
        <name>molybdate</name>
        <dbReference type="ChEBI" id="CHEBI:36264"/>
    </ligand>
</feature>
<evidence type="ECO:0000256" key="2">
    <source>
        <dbReference type="ARBA" id="ARBA00022505"/>
    </source>
</evidence>
<reference evidence="8 10" key="2">
    <citation type="submission" date="2014-01" db="EMBL/GenBank/DDBJ databases">
        <title>Draft genome sequencing of Bacillus alcalophilus CGMCC 1.3604.</title>
        <authorList>
            <person name="Yang J."/>
            <person name="Diao L."/>
            <person name="Yang S."/>
        </authorList>
    </citation>
    <scope>NUCLEOTIDE SEQUENCE [LARGE SCALE GENOMIC DNA]</scope>
    <source>
        <strain evidence="8 10">CGMCC 1.3604</strain>
    </source>
</reference>
<reference evidence="7 9" key="1">
    <citation type="journal article" date="2014" name="Genome Announc.">
        <title>Draft Genome Sequence of Bacillus alcalophilus AV1934, a Classic Alkaliphile Isolated from Human Feces in 1934.</title>
        <authorList>
            <person name="Attie O."/>
            <person name="Jayaprakash A."/>
            <person name="Shah H."/>
            <person name="Paulsen I.T."/>
            <person name="Morino M."/>
            <person name="Takahashi Y."/>
            <person name="Narumi I."/>
            <person name="Sachidanandam R."/>
            <person name="Satoh K."/>
            <person name="Ito M."/>
            <person name="Krulwich T.A."/>
        </authorList>
    </citation>
    <scope>NUCLEOTIDE SEQUENCE [LARGE SCALE GENOMIC DNA]</scope>
    <source>
        <strain evidence="7 9">AV1934</strain>
    </source>
</reference>
<dbReference type="PROSITE" id="PS51257">
    <property type="entry name" value="PROKAR_LIPOPROTEIN"/>
    <property type="match status" value="1"/>
</dbReference>
<dbReference type="GO" id="GO:1901359">
    <property type="term" value="F:tungstate binding"/>
    <property type="evidence" value="ECO:0007669"/>
    <property type="project" value="UniProtKB-ARBA"/>
</dbReference>
<dbReference type="FunFam" id="3.40.190.10:FF:000035">
    <property type="entry name" value="Molybdate ABC transporter substrate-binding protein"/>
    <property type="match status" value="1"/>
</dbReference>
<name>A0A094YXB2_ALKAL</name>
<dbReference type="EMBL" id="JALP01000138">
    <property type="protein sequence ID" value="THG90541.1"/>
    <property type="molecule type" value="Genomic_DNA"/>
</dbReference>
<feature type="binding site" evidence="5">
    <location>
        <position position="69"/>
    </location>
    <ligand>
        <name>molybdate</name>
        <dbReference type="ChEBI" id="CHEBI:36264"/>
    </ligand>
</feature>
<accession>A0A094YXB2</accession>
<keyword evidence="3 5" id="KW-0479">Metal-binding</keyword>
<dbReference type="PANTHER" id="PTHR30632">
    <property type="entry name" value="MOLYBDATE-BINDING PERIPLASMIC PROTEIN"/>
    <property type="match status" value="1"/>
</dbReference>
<sequence>MKKFLSIPLFLLFSFVLFACSNSTKDVEKPTVELTVSAAASLNEALNEIQETFEEEYTHIDLLFNFGSSGTLQQQIHQGAPADLFFSAAEDKFDELVDEGLIDEENGIDLVGNEIVLVTPSEFPNDIQTFTDLETADTISIGTPESVPAGQYAKEMLENLGVWNSIEEKIIPAKDVRQVLTYVETGNVEAGIVYHTDALISDKVNILEKAEKGTHEPIIYPVGVLNNSANLEEALIFYEYLQSEKALEILESYGFSNLVQ</sequence>
<keyword evidence="2 5" id="KW-0500">Molybdenum</keyword>
<evidence type="ECO:0000256" key="5">
    <source>
        <dbReference type="PIRSR" id="PIRSR004846-1"/>
    </source>
</evidence>
<evidence type="ECO:0000256" key="3">
    <source>
        <dbReference type="ARBA" id="ARBA00022723"/>
    </source>
</evidence>
<organism evidence="7 9">
    <name type="scientific">Alkalihalobacillus alcalophilus ATCC 27647 = CGMCC 1.3604</name>
    <dbReference type="NCBI Taxonomy" id="1218173"/>
    <lineage>
        <taxon>Bacteria</taxon>
        <taxon>Bacillati</taxon>
        <taxon>Bacillota</taxon>
        <taxon>Bacilli</taxon>
        <taxon>Bacillales</taxon>
        <taxon>Bacillaceae</taxon>
        <taxon>Alkalihalobacillus</taxon>
    </lineage>
</organism>
<dbReference type="PIRSF" id="PIRSF004846">
    <property type="entry name" value="ModA"/>
    <property type="match status" value="1"/>
</dbReference>
<keyword evidence="9" id="KW-1185">Reference proteome</keyword>
<evidence type="ECO:0000313" key="7">
    <source>
        <dbReference type="EMBL" id="KGA98167.1"/>
    </source>
</evidence>
<dbReference type="GO" id="GO:0046872">
    <property type="term" value="F:metal ion binding"/>
    <property type="evidence" value="ECO:0007669"/>
    <property type="project" value="UniProtKB-KW"/>
</dbReference>
<comment type="similarity">
    <text evidence="1">Belongs to the bacterial solute-binding protein ModA family.</text>
</comment>
<dbReference type="PANTHER" id="PTHR30632:SF0">
    <property type="entry name" value="SULFATE-BINDING PROTEIN"/>
    <property type="match status" value="1"/>
</dbReference>
<dbReference type="Gene3D" id="3.40.190.10">
    <property type="entry name" value="Periplasmic binding protein-like II"/>
    <property type="match status" value="2"/>
</dbReference>
<evidence type="ECO:0000313" key="9">
    <source>
        <dbReference type="Proteomes" id="UP000002754"/>
    </source>
</evidence>
<dbReference type="Proteomes" id="UP000002754">
    <property type="component" value="Unassembled WGS sequence"/>
</dbReference>
<feature type="binding site" evidence="5">
    <location>
        <position position="194"/>
    </location>
    <ligand>
        <name>molybdate</name>
        <dbReference type="ChEBI" id="CHEBI:36264"/>
    </ligand>
</feature>
<feature type="binding site" evidence="5">
    <location>
        <position position="176"/>
    </location>
    <ligand>
        <name>molybdate</name>
        <dbReference type="ChEBI" id="CHEBI:36264"/>
    </ligand>
</feature>
<dbReference type="SUPFAM" id="SSF53850">
    <property type="entry name" value="Periplasmic binding protein-like II"/>
    <property type="match status" value="1"/>
</dbReference>
<dbReference type="NCBIfam" id="TIGR01256">
    <property type="entry name" value="modA"/>
    <property type="match status" value="1"/>
</dbReference>
<dbReference type="STRING" id="1218173.BALCAV_0205870"/>